<dbReference type="InterPro" id="IPR011004">
    <property type="entry name" value="Trimer_LpxA-like_sf"/>
</dbReference>
<accession>A0ABN1ZM61</accession>
<dbReference type="SUPFAM" id="SSF51161">
    <property type="entry name" value="Trimeric LpxA-like enzymes"/>
    <property type="match status" value="1"/>
</dbReference>
<evidence type="ECO:0000313" key="3">
    <source>
        <dbReference type="Proteomes" id="UP001501470"/>
    </source>
</evidence>
<dbReference type="InterPro" id="IPR050484">
    <property type="entry name" value="Transf_Hexapept/Carb_Anhydrase"/>
</dbReference>
<dbReference type="CDD" id="cd04745">
    <property type="entry name" value="LbH_paaY_like"/>
    <property type="match status" value="1"/>
</dbReference>
<feature type="region of interest" description="Disordered" evidence="1">
    <location>
        <begin position="172"/>
        <end position="191"/>
    </location>
</feature>
<proteinExistence type="predicted"/>
<dbReference type="Proteomes" id="UP001501470">
    <property type="component" value="Unassembled WGS sequence"/>
</dbReference>
<gene>
    <name evidence="2" type="primary">caiE</name>
    <name evidence="2" type="ORF">GCM10009827_008780</name>
</gene>
<keyword evidence="3" id="KW-1185">Reference proteome</keyword>
<protein>
    <submittedName>
        <fullName evidence="2">Carnitine operon protein CaiE</fullName>
    </submittedName>
</protein>
<dbReference type="Gene3D" id="2.160.10.10">
    <property type="entry name" value="Hexapeptide repeat proteins"/>
    <property type="match status" value="1"/>
</dbReference>
<evidence type="ECO:0000313" key="2">
    <source>
        <dbReference type="EMBL" id="GAA1501027.1"/>
    </source>
</evidence>
<dbReference type="EMBL" id="BAAAQD010000001">
    <property type="protein sequence ID" value="GAA1501027.1"/>
    <property type="molecule type" value="Genomic_DNA"/>
</dbReference>
<dbReference type="PANTHER" id="PTHR13061:SF29">
    <property type="entry name" value="GAMMA CARBONIC ANHYDRASE-LIKE 1, MITOCHONDRIAL-RELATED"/>
    <property type="match status" value="1"/>
</dbReference>
<reference evidence="2 3" key="1">
    <citation type="journal article" date="2019" name="Int. J. Syst. Evol. Microbiol.">
        <title>The Global Catalogue of Microorganisms (GCM) 10K type strain sequencing project: providing services to taxonomists for standard genome sequencing and annotation.</title>
        <authorList>
            <consortium name="The Broad Institute Genomics Platform"/>
            <consortium name="The Broad Institute Genome Sequencing Center for Infectious Disease"/>
            <person name="Wu L."/>
            <person name="Ma J."/>
        </authorList>
    </citation>
    <scope>NUCLEOTIDE SEQUENCE [LARGE SCALE GENOMIC DNA]</scope>
    <source>
        <strain evidence="2 3">JCM 15933</strain>
    </source>
</reference>
<organism evidence="2 3">
    <name type="scientific">Dactylosporangium maewongense</name>
    <dbReference type="NCBI Taxonomy" id="634393"/>
    <lineage>
        <taxon>Bacteria</taxon>
        <taxon>Bacillati</taxon>
        <taxon>Actinomycetota</taxon>
        <taxon>Actinomycetes</taxon>
        <taxon>Micromonosporales</taxon>
        <taxon>Micromonosporaceae</taxon>
        <taxon>Dactylosporangium</taxon>
    </lineage>
</organism>
<comment type="caution">
    <text evidence="2">The sequence shown here is derived from an EMBL/GenBank/DDBJ whole genome shotgun (WGS) entry which is preliminary data.</text>
</comment>
<sequence>MPAYAIEDVVPVVHPTAYVHPTAVLIGDVHVGAGCYVGPLASLRGDFGRIVMAAGSNVQDSCVLHTFPGTVLTLGPDGHVGHGAVLHGCRVGAGALIGINAVVLDGVDVGEYAFVGAHSLVRAEFVVPSRTLVAGAPAKVVRDLTDVELAWKAHGTAVYQALAVRSRDSLRPATPLTEEEPDRPRLSTTAAVAVPLDQARRASGQPSKRLVES</sequence>
<name>A0ABN1ZM61_9ACTN</name>
<dbReference type="InterPro" id="IPR001451">
    <property type="entry name" value="Hexapep"/>
</dbReference>
<dbReference type="PANTHER" id="PTHR13061">
    <property type="entry name" value="DYNACTIN SUBUNIT P25"/>
    <property type="match status" value="1"/>
</dbReference>
<dbReference type="RefSeq" id="WP_344499705.1">
    <property type="nucleotide sequence ID" value="NZ_BAAAQD010000001.1"/>
</dbReference>
<evidence type="ECO:0000256" key="1">
    <source>
        <dbReference type="SAM" id="MobiDB-lite"/>
    </source>
</evidence>
<dbReference type="Pfam" id="PF00132">
    <property type="entry name" value="Hexapep"/>
    <property type="match status" value="1"/>
</dbReference>